<evidence type="ECO:0000313" key="2">
    <source>
        <dbReference type="EMBL" id="SHH25577.1"/>
    </source>
</evidence>
<sequence>MFKAKDLPETIAIFPLPGALLLPRSRLPLHLFEPRYLAMFDDCLKTPARMIGMIQPFDGPNGESSLHSIGCAGRVTAFSETEDGRYMITLSGISRFRVVDEVEGFTPYRRCKVNWEGFDRDLGPTEHDTQFDRKSFLSSLERYFDDQGLKTDWESLQEAEDELLINSLSMLCPFDAEDKQALLEAPSLTTRRETLMTLIEFAMRGGSGEEVMQ</sequence>
<protein>
    <recommendedName>
        <fullName evidence="1">Lon N-terminal domain-containing protein</fullName>
    </recommendedName>
</protein>
<dbReference type="InterPro" id="IPR046336">
    <property type="entry name" value="Lon_prtase_N_sf"/>
</dbReference>
<keyword evidence="3" id="KW-1185">Reference proteome</keyword>
<dbReference type="Gene3D" id="2.30.130.40">
    <property type="entry name" value="LON domain-like"/>
    <property type="match status" value="1"/>
</dbReference>
<dbReference type="InterPro" id="IPR015947">
    <property type="entry name" value="PUA-like_sf"/>
</dbReference>
<dbReference type="AlphaFoldDB" id="A0A1M5RGU2"/>
<organism evidence="2 3">
    <name type="scientific">Cognatiyoonia sediminum</name>
    <dbReference type="NCBI Taxonomy" id="1508389"/>
    <lineage>
        <taxon>Bacteria</taxon>
        <taxon>Pseudomonadati</taxon>
        <taxon>Pseudomonadota</taxon>
        <taxon>Alphaproteobacteria</taxon>
        <taxon>Rhodobacterales</taxon>
        <taxon>Paracoccaceae</taxon>
        <taxon>Cognatiyoonia</taxon>
    </lineage>
</organism>
<dbReference type="Proteomes" id="UP000184074">
    <property type="component" value="Unassembled WGS sequence"/>
</dbReference>
<dbReference type="SMART" id="SM00464">
    <property type="entry name" value="LON"/>
    <property type="match status" value="1"/>
</dbReference>
<dbReference type="STRING" id="1508389.SAMN05444003_2586"/>
<dbReference type="Pfam" id="PF02190">
    <property type="entry name" value="LON_substr_bdg"/>
    <property type="match status" value="1"/>
</dbReference>
<evidence type="ECO:0000313" key="3">
    <source>
        <dbReference type="Proteomes" id="UP000184074"/>
    </source>
</evidence>
<feature type="domain" description="Lon N-terminal" evidence="1">
    <location>
        <begin position="11"/>
        <end position="203"/>
    </location>
</feature>
<gene>
    <name evidence="2" type="ORF">SAMN05444003_2586</name>
</gene>
<accession>A0A1M5RGU2</accession>
<dbReference type="PANTHER" id="PTHR46732:SF8">
    <property type="entry name" value="ATP-DEPENDENT PROTEASE LA (LON) DOMAIN PROTEIN"/>
    <property type="match status" value="1"/>
</dbReference>
<dbReference type="PROSITE" id="PS51787">
    <property type="entry name" value="LON_N"/>
    <property type="match status" value="1"/>
</dbReference>
<reference evidence="2" key="1">
    <citation type="submission" date="2016-11" db="EMBL/GenBank/DDBJ databases">
        <authorList>
            <person name="Jaros S."/>
            <person name="Januszkiewicz K."/>
            <person name="Wedrychowicz H."/>
        </authorList>
    </citation>
    <scope>NUCLEOTIDE SEQUENCE [LARGE SCALE GENOMIC DNA]</scope>
    <source>
        <strain evidence="2">DSM 28715</strain>
    </source>
</reference>
<dbReference type="OrthoDB" id="9806457at2"/>
<dbReference type="SUPFAM" id="SSF88697">
    <property type="entry name" value="PUA domain-like"/>
    <property type="match status" value="1"/>
</dbReference>
<dbReference type="EMBL" id="FQXB01000004">
    <property type="protein sequence ID" value="SHH25577.1"/>
    <property type="molecule type" value="Genomic_DNA"/>
</dbReference>
<proteinExistence type="predicted"/>
<dbReference type="PANTHER" id="PTHR46732">
    <property type="entry name" value="ATP-DEPENDENT PROTEASE LA (LON) DOMAIN PROTEIN"/>
    <property type="match status" value="1"/>
</dbReference>
<dbReference type="InterPro" id="IPR003111">
    <property type="entry name" value="Lon_prtase_N"/>
</dbReference>
<dbReference type="RefSeq" id="WP_072901714.1">
    <property type="nucleotide sequence ID" value="NZ_FQXB01000004.1"/>
</dbReference>
<name>A0A1M5RGU2_9RHOB</name>
<evidence type="ECO:0000259" key="1">
    <source>
        <dbReference type="PROSITE" id="PS51787"/>
    </source>
</evidence>